<accession>A0AAW1LVF3</accession>
<protein>
    <submittedName>
        <fullName evidence="3">Alcohol dehydrogenase transcription factor Myb/SANT-like</fullName>
    </submittedName>
</protein>
<keyword evidence="4" id="KW-1185">Reference proteome</keyword>
<dbReference type="PANTHER" id="PTHR21505:SF12">
    <property type="entry name" value="MADF DOMAIN-CONTAINING PROTEIN-RELATED"/>
    <property type="match status" value="1"/>
</dbReference>
<evidence type="ECO:0000313" key="3">
    <source>
        <dbReference type="EMBL" id="KAK9738201.1"/>
    </source>
</evidence>
<dbReference type="SMART" id="SM00595">
    <property type="entry name" value="MADF"/>
    <property type="match status" value="1"/>
</dbReference>
<reference evidence="3 4" key="1">
    <citation type="journal article" date="2024" name="BMC Genomics">
        <title>De novo assembly and annotation of Popillia japonica's genome with initial clues to its potential as an invasive pest.</title>
        <authorList>
            <person name="Cucini C."/>
            <person name="Boschi S."/>
            <person name="Funari R."/>
            <person name="Cardaioli E."/>
            <person name="Iannotti N."/>
            <person name="Marturano G."/>
            <person name="Paoli F."/>
            <person name="Bruttini M."/>
            <person name="Carapelli A."/>
            <person name="Frati F."/>
            <person name="Nardi F."/>
        </authorList>
    </citation>
    <scope>NUCLEOTIDE SEQUENCE [LARGE SCALE GENOMIC DNA]</scope>
    <source>
        <strain evidence="3">DMR45628</strain>
    </source>
</reference>
<evidence type="ECO:0000313" key="4">
    <source>
        <dbReference type="Proteomes" id="UP001458880"/>
    </source>
</evidence>
<dbReference type="InterPro" id="IPR006578">
    <property type="entry name" value="MADF-dom"/>
</dbReference>
<evidence type="ECO:0000256" key="1">
    <source>
        <dbReference type="SAM" id="MobiDB-lite"/>
    </source>
</evidence>
<dbReference type="AlphaFoldDB" id="A0AAW1LVF3"/>
<organism evidence="3 4">
    <name type="scientific">Popillia japonica</name>
    <name type="common">Japanese beetle</name>
    <dbReference type="NCBI Taxonomy" id="7064"/>
    <lineage>
        <taxon>Eukaryota</taxon>
        <taxon>Metazoa</taxon>
        <taxon>Ecdysozoa</taxon>
        <taxon>Arthropoda</taxon>
        <taxon>Hexapoda</taxon>
        <taxon>Insecta</taxon>
        <taxon>Pterygota</taxon>
        <taxon>Neoptera</taxon>
        <taxon>Endopterygota</taxon>
        <taxon>Coleoptera</taxon>
        <taxon>Polyphaga</taxon>
        <taxon>Scarabaeiformia</taxon>
        <taxon>Scarabaeidae</taxon>
        <taxon>Rutelinae</taxon>
        <taxon>Popillia</taxon>
    </lineage>
</organism>
<feature type="compositionally biased region" description="Polar residues" evidence="1">
    <location>
        <begin position="225"/>
        <end position="236"/>
    </location>
</feature>
<comment type="caution">
    <text evidence="3">The sequence shown here is derived from an EMBL/GenBank/DDBJ whole genome shotgun (WGS) entry which is preliminary data.</text>
</comment>
<proteinExistence type="predicted"/>
<feature type="region of interest" description="Disordered" evidence="1">
    <location>
        <begin position="225"/>
        <end position="262"/>
    </location>
</feature>
<name>A0AAW1LVF3_POPJA</name>
<dbReference type="EMBL" id="JASPKY010000089">
    <property type="protein sequence ID" value="KAK9738201.1"/>
    <property type="molecule type" value="Genomic_DNA"/>
</dbReference>
<feature type="compositionally biased region" description="Basic residues" evidence="1">
    <location>
        <begin position="240"/>
        <end position="254"/>
    </location>
</feature>
<dbReference type="Pfam" id="PF10545">
    <property type="entry name" value="MADF_DNA_bdg"/>
    <property type="match status" value="1"/>
</dbReference>
<evidence type="ECO:0000259" key="2">
    <source>
        <dbReference type="PROSITE" id="PS51029"/>
    </source>
</evidence>
<sequence length="262" mass="30187">MSSSAKTDSRLCTVEGYRYCGYRKRNLFVYYLELVSYINMPKKWGADITKRLVLLYELQPVLYKQNLRSYHNQLLRHKALEAIKEDLQCTFKEQCSIEEILKKINNLRSQFLEVTKKKKVIPPSGSVIPPSGSGAEDCVKPNWWLYDSLTFLLPYTKKLKGESNLNVPSSQKLLPNTQETTVEIIDLEAVSTDDDQYENVTEVIVQTDSLSPVSFIADSESSHTRSLFTNSDNNCESTSKTKKRRKSGKVRQRQRREGNLVW</sequence>
<gene>
    <name evidence="3" type="ORF">QE152_g10062</name>
</gene>
<dbReference type="Proteomes" id="UP001458880">
    <property type="component" value="Unassembled WGS sequence"/>
</dbReference>
<feature type="domain" description="MADF" evidence="2">
    <location>
        <begin position="51"/>
        <end position="157"/>
    </location>
</feature>
<dbReference type="PANTHER" id="PTHR21505">
    <property type="entry name" value="MADF DOMAIN-CONTAINING PROTEIN-RELATED"/>
    <property type="match status" value="1"/>
</dbReference>
<dbReference type="PROSITE" id="PS51029">
    <property type="entry name" value="MADF"/>
    <property type="match status" value="1"/>
</dbReference>